<dbReference type="PROSITE" id="PS51257">
    <property type="entry name" value="PROKAR_LIPOPROTEIN"/>
    <property type="match status" value="1"/>
</dbReference>
<name>A0A656Q943_9BURK</name>
<feature type="domain" description="Solute-binding protein family 3/N-terminal" evidence="5">
    <location>
        <begin position="56"/>
        <end position="275"/>
    </location>
</feature>
<dbReference type="PANTHER" id="PTHR30085:SF6">
    <property type="entry name" value="ABC TRANSPORTER GLUTAMINE-BINDING PROTEIN GLNH"/>
    <property type="match status" value="1"/>
</dbReference>
<proteinExistence type="inferred from homology"/>
<feature type="chain" id="PRO_5024936684" evidence="4">
    <location>
        <begin position="24"/>
        <end position="284"/>
    </location>
</feature>
<dbReference type="SMART" id="SM00062">
    <property type="entry name" value="PBPb"/>
    <property type="match status" value="1"/>
</dbReference>
<dbReference type="InterPro" id="IPR051455">
    <property type="entry name" value="Bact_solute-bind_prot3"/>
</dbReference>
<comment type="caution">
    <text evidence="6">The sequence shown here is derived from an EMBL/GenBank/DDBJ whole genome shotgun (WGS) entry which is preliminary data.</text>
</comment>
<dbReference type="CDD" id="cd13696">
    <property type="entry name" value="PBP2_Atu4678_like"/>
    <property type="match status" value="1"/>
</dbReference>
<keyword evidence="2" id="KW-0813">Transport</keyword>
<dbReference type="AlphaFoldDB" id="A0A656Q943"/>
<dbReference type="RefSeq" id="WP_008345319.1">
    <property type="nucleotide sequence ID" value="NZ_CP084288.1"/>
</dbReference>
<feature type="signal peptide" evidence="4">
    <location>
        <begin position="1"/>
        <end position="23"/>
    </location>
</feature>
<evidence type="ECO:0000256" key="2">
    <source>
        <dbReference type="ARBA" id="ARBA00022448"/>
    </source>
</evidence>
<organism evidence="6 7">
    <name type="scientific">Caballeronia zhejiangensis</name>
    <dbReference type="NCBI Taxonomy" id="871203"/>
    <lineage>
        <taxon>Bacteria</taxon>
        <taxon>Pseudomonadati</taxon>
        <taxon>Pseudomonadota</taxon>
        <taxon>Betaproteobacteria</taxon>
        <taxon>Burkholderiales</taxon>
        <taxon>Burkholderiaceae</taxon>
        <taxon>Caballeronia</taxon>
    </lineage>
</organism>
<dbReference type="SUPFAM" id="SSF53850">
    <property type="entry name" value="Periplasmic binding protein-like II"/>
    <property type="match status" value="1"/>
</dbReference>
<dbReference type="InterPro" id="IPR001638">
    <property type="entry name" value="Solute-binding_3/MltF_N"/>
</dbReference>
<dbReference type="GO" id="GO:0006865">
    <property type="term" value="P:amino acid transport"/>
    <property type="evidence" value="ECO:0007669"/>
    <property type="project" value="TreeGrafter"/>
</dbReference>
<keyword evidence="3 4" id="KW-0732">Signal</keyword>
<sequence length="284" mass="30622">MKLSNIGVRTVSLFVIAGALALAACTKVSTPAEGGGANAGAAAGSSTLQAVLQRGTLRVGDCLTFAPFGFYDKDGQPDGYDVDLAKELARQMGVKLEVVNTTSANRIPNLQTSKVDVVFCNFTRNLERAKVIEFTTPYVVASEALLVKKSSGIKSVQDMGNRTIATVKGSTNGDEVRSLNIPIKIQEYDSSQAAILAVKQGQADAMIEDNNFLAYQAKLDPELTVTNEALVPLEYNGFGVKAGDQAWLNYLNLFLFNINASKLNAQLYKKWFGTDPHFPLNPQF</sequence>
<gene>
    <name evidence="6" type="ORF">BG60_30545</name>
</gene>
<evidence type="ECO:0000256" key="1">
    <source>
        <dbReference type="ARBA" id="ARBA00010333"/>
    </source>
</evidence>
<reference evidence="6 7" key="1">
    <citation type="submission" date="2014-03" db="EMBL/GenBank/DDBJ databases">
        <title>Draft Genome Sequences of Four Burkholderia Strains.</title>
        <authorList>
            <person name="Liu X.Y."/>
            <person name="Li C.X."/>
            <person name="Xu J.H."/>
        </authorList>
    </citation>
    <scope>NUCLEOTIDE SEQUENCE [LARGE SCALE GENOMIC DNA]</scope>
    <source>
        <strain evidence="6 7">OP-1</strain>
    </source>
</reference>
<dbReference type="Gene3D" id="3.40.190.10">
    <property type="entry name" value="Periplasmic binding protein-like II"/>
    <property type="match status" value="2"/>
</dbReference>
<dbReference type="EMBL" id="JFHD01000051">
    <property type="protein sequence ID" value="KDR25238.1"/>
    <property type="molecule type" value="Genomic_DNA"/>
</dbReference>
<comment type="similarity">
    <text evidence="1">Belongs to the bacterial solute-binding protein 3 family.</text>
</comment>
<protein>
    <submittedName>
        <fullName evidence="6">GlnH</fullName>
    </submittedName>
</protein>
<evidence type="ECO:0000256" key="4">
    <source>
        <dbReference type="SAM" id="SignalP"/>
    </source>
</evidence>
<evidence type="ECO:0000256" key="3">
    <source>
        <dbReference type="ARBA" id="ARBA00022729"/>
    </source>
</evidence>
<dbReference type="GO" id="GO:0030288">
    <property type="term" value="C:outer membrane-bounded periplasmic space"/>
    <property type="evidence" value="ECO:0007669"/>
    <property type="project" value="TreeGrafter"/>
</dbReference>
<dbReference type="Pfam" id="PF00497">
    <property type="entry name" value="SBP_bac_3"/>
    <property type="match status" value="1"/>
</dbReference>
<dbReference type="Proteomes" id="UP000027451">
    <property type="component" value="Unassembled WGS sequence"/>
</dbReference>
<keyword evidence="7" id="KW-1185">Reference proteome</keyword>
<evidence type="ECO:0000313" key="6">
    <source>
        <dbReference type="EMBL" id="KDR25238.1"/>
    </source>
</evidence>
<dbReference type="GO" id="GO:0005576">
    <property type="term" value="C:extracellular region"/>
    <property type="evidence" value="ECO:0007669"/>
    <property type="project" value="TreeGrafter"/>
</dbReference>
<dbReference type="PANTHER" id="PTHR30085">
    <property type="entry name" value="AMINO ACID ABC TRANSPORTER PERMEASE"/>
    <property type="match status" value="1"/>
</dbReference>
<evidence type="ECO:0000259" key="5">
    <source>
        <dbReference type="SMART" id="SM00062"/>
    </source>
</evidence>
<dbReference type="OrthoDB" id="7241844at2"/>
<evidence type="ECO:0000313" key="7">
    <source>
        <dbReference type="Proteomes" id="UP000027451"/>
    </source>
</evidence>
<accession>A0A656Q943</accession>